<dbReference type="Proteomes" id="UP000036520">
    <property type="component" value="Chromosome"/>
</dbReference>
<feature type="signal peptide" evidence="1">
    <location>
        <begin position="1"/>
        <end position="21"/>
    </location>
</feature>
<dbReference type="OrthoDB" id="1494294at2"/>
<dbReference type="AlphaFoldDB" id="A0A0H4PGK5"/>
<dbReference type="PROSITE" id="PS51257">
    <property type="entry name" value="PROKAR_LIPOPROTEIN"/>
    <property type="match status" value="1"/>
</dbReference>
<dbReference type="KEGG" id="camu:CA2015_2775"/>
<keyword evidence="3" id="KW-1185">Reference proteome</keyword>
<dbReference type="RefSeq" id="WP_048642441.1">
    <property type="nucleotide sequence ID" value="NZ_CP012040.1"/>
</dbReference>
<gene>
    <name evidence="2" type="ORF">CA2015_2775</name>
</gene>
<evidence type="ECO:0000313" key="2">
    <source>
        <dbReference type="EMBL" id="AKP52185.1"/>
    </source>
</evidence>
<name>A0A0H4PGK5_9BACT</name>
<organism evidence="2 3">
    <name type="scientific">Cyclobacterium amurskyense</name>
    <dbReference type="NCBI Taxonomy" id="320787"/>
    <lineage>
        <taxon>Bacteria</taxon>
        <taxon>Pseudomonadati</taxon>
        <taxon>Bacteroidota</taxon>
        <taxon>Cytophagia</taxon>
        <taxon>Cytophagales</taxon>
        <taxon>Cyclobacteriaceae</taxon>
        <taxon>Cyclobacterium</taxon>
    </lineage>
</organism>
<evidence type="ECO:0000313" key="3">
    <source>
        <dbReference type="Proteomes" id="UP000036520"/>
    </source>
</evidence>
<reference evidence="2 3" key="1">
    <citation type="submission" date="2015-07" db="EMBL/GenBank/DDBJ databases">
        <authorList>
            <person name="Kim K.M."/>
        </authorList>
    </citation>
    <scope>NUCLEOTIDE SEQUENCE [LARGE SCALE GENOMIC DNA]</scope>
    <source>
        <strain evidence="2 3">KCTC 12363</strain>
    </source>
</reference>
<protein>
    <submittedName>
        <fullName evidence="2">Uncharacterized protein</fullName>
    </submittedName>
</protein>
<proteinExistence type="predicted"/>
<dbReference type="EMBL" id="CP012040">
    <property type="protein sequence ID" value="AKP52185.1"/>
    <property type="molecule type" value="Genomic_DNA"/>
</dbReference>
<accession>A0A0H4PGK5</accession>
<evidence type="ECO:0000256" key="1">
    <source>
        <dbReference type="SAM" id="SignalP"/>
    </source>
</evidence>
<keyword evidence="1" id="KW-0732">Signal</keyword>
<sequence length="470" mass="51974">MKFQSTILILAILSLAILSCAPEEENEADTRKLVNQPIDPSSQPNELNKELIIYGDLVPGNMPSASNPDQIKITVSISSALITNDNFLFLPFAFDSNDQLKGIYIEVEGAQEHWDAPVELVDPSDNSFAVAIGIPNFIQKGDFVVSYSIYDQNNNISEKKSINVSIVDSENRCGSGQSFPRVTGEDGITVKTYDMGDYPGTVNISYYMYNQKDRMDIRYGGEWVASTSPVLLQDGQAPPFKTCNEASPNDGFVSYGGSFSIPYNPQISRQISIYVSGCLEGGTVWYFEVNCPTGNNPNPPGAMVCDNGQIQDSFDPGSENYHIYPKEGEELNTIICDPSVDPNCSVNEVFDTMLKQSNFISPTADTSPVEDCKLTWVEILTPFNPVISKINYFENSVTNYTLANQKDKFGIERSHLLHPGKVTRTVELIDGKVVVSTQGEGTGWAASINTFFSKTVWTNVDKDLQEYWNQ</sequence>
<feature type="chain" id="PRO_5005208106" evidence="1">
    <location>
        <begin position="22"/>
        <end position="470"/>
    </location>
</feature>